<dbReference type="EMBL" id="FLMQ01000034">
    <property type="protein sequence ID" value="SBP86617.1"/>
    <property type="molecule type" value="Genomic_DNA"/>
</dbReference>
<proteinExistence type="predicted"/>
<name>A0A238D052_THIDL</name>
<sequence length="62" mass="6667">MSHREPSVKGPAALHNRGRDFPVPSFDPTVAMVPSVSGQFVARVPKSIHAKLSRAQAEGVPY</sequence>
<feature type="region of interest" description="Disordered" evidence="1">
    <location>
        <begin position="1"/>
        <end position="20"/>
    </location>
</feature>
<keyword evidence="3" id="KW-1185">Reference proteome</keyword>
<evidence type="ECO:0000313" key="3">
    <source>
        <dbReference type="Proteomes" id="UP000214566"/>
    </source>
</evidence>
<dbReference type="Proteomes" id="UP000214566">
    <property type="component" value="Unassembled WGS sequence"/>
</dbReference>
<accession>A0A238D052</accession>
<organism evidence="2 3">
    <name type="scientific">Thiomonas delicata</name>
    <name type="common">Thiomonas cuprina</name>
    <dbReference type="NCBI Taxonomy" id="364030"/>
    <lineage>
        <taxon>Bacteria</taxon>
        <taxon>Pseudomonadati</taxon>
        <taxon>Pseudomonadota</taxon>
        <taxon>Betaproteobacteria</taxon>
        <taxon>Burkholderiales</taxon>
        <taxon>Thiomonas</taxon>
    </lineage>
</organism>
<evidence type="ECO:0000256" key="1">
    <source>
        <dbReference type="SAM" id="MobiDB-lite"/>
    </source>
</evidence>
<gene>
    <name evidence="2" type="ORF">THIARS_40246</name>
</gene>
<evidence type="ECO:0000313" key="2">
    <source>
        <dbReference type="EMBL" id="SBP86617.1"/>
    </source>
</evidence>
<protein>
    <submittedName>
        <fullName evidence="2">Uncharacterized protein</fullName>
    </submittedName>
</protein>
<reference evidence="2 3" key="1">
    <citation type="submission" date="2016-06" db="EMBL/GenBank/DDBJ databases">
        <authorList>
            <person name="Kjaerup R.B."/>
            <person name="Dalgaard T.S."/>
            <person name="Juul-Madsen H.R."/>
        </authorList>
    </citation>
    <scope>NUCLEOTIDE SEQUENCE [LARGE SCALE GENOMIC DNA]</scope>
    <source>
        <strain evidence="2 3">DSM 16361</strain>
    </source>
</reference>
<dbReference type="AlphaFoldDB" id="A0A238D052"/>